<dbReference type="EMBL" id="MH026107">
    <property type="protein sequence ID" value="QBX88399.1"/>
    <property type="molecule type" value="Genomic_DNA"/>
</dbReference>
<dbReference type="GO" id="GO:0022625">
    <property type="term" value="C:cytosolic large ribosomal subunit"/>
    <property type="evidence" value="ECO:0007669"/>
    <property type="project" value="TreeGrafter"/>
</dbReference>
<accession>A0A4D6BN50</accession>
<dbReference type="InterPro" id="IPR023563">
    <property type="entry name" value="Ribosomal_uL13_CS"/>
</dbReference>
<dbReference type="RefSeq" id="YP_009628616.1">
    <property type="nucleotide sequence ID" value="NC_042170.1"/>
</dbReference>
<protein>
    <submittedName>
        <fullName evidence="5">Ribosomal protein L13</fullName>
    </submittedName>
</protein>
<keyword evidence="5" id="KW-0934">Plastid</keyword>
<dbReference type="SUPFAM" id="SSF52161">
    <property type="entry name" value="Ribosomal protein L13"/>
    <property type="match status" value="1"/>
</dbReference>
<dbReference type="GO" id="GO:0003735">
    <property type="term" value="F:structural constituent of ribosome"/>
    <property type="evidence" value="ECO:0007669"/>
    <property type="project" value="InterPro"/>
</dbReference>
<dbReference type="GO" id="GO:0017148">
    <property type="term" value="P:negative regulation of translation"/>
    <property type="evidence" value="ECO:0007669"/>
    <property type="project" value="TreeGrafter"/>
</dbReference>
<dbReference type="GeneID" id="40138514"/>
<dbReference type="Gene3D" id="3.90.1180.10">
    <property type="entry name" value="Ribosomal protein L13"/>
    <property type="match status" value="1"/>
</dbReference>
<evidence type="ECO:0000256" key="4">
    <source>
        <dbReference type="RuleBase" id="RU003877"/>
    </source>
</evidence>
<dbReference type="NCBIfam" id="TIGR01066">
    <property type="entry name" value="rplM_bact"/>
    <property type="match status" value="1"/>
</dbReference>
<dbReference type="HAMAP" id="MF_01366">
    <property type="entry name" value="Ribosomal_uL13"/>
    <property type="match status" value="1"/>
</dbReference>
<dbReference type="PIRSF" id="PIRSF002181">
    <property type="entry name" value="Ribosomal_L13"/>
    <property type="match status" value="1"/>
</dbReference>
<evidence type="ECO:0000256" key="1">
    <source>
        <dbReference type="ARBA" id="ARBA00006227"/>
    </source>
</evidence>
<dbReference type="CDD" id="cd00392">
    <property type="entry name" value="Ribosomal_L13"/>
    <property type="match status" value="1"/>
</dbReference>
<dbReference type="InterPro" id="IPR005822">
    <property type="entry name" value="Ribosomal_uL13"/>
</dbReference>
<sequence>MNKTHVSSFTKNSKWYLIDAQGKTLGRLSTQIAYILRGKNRVDYSPGCNLCEYIILINTKKIQVTGSKKDHKLYYRHSGRPGGLKTETFAELQHRLPNRVIEQSVKKMLPKGPLGRQLFKNLKAYPDAHHPHAAQRPTTIELN</sequence>
<geneLocation type="plastid" evidence="5"/>
<keyword evidence="2 4" id="KW-0689">Ribosomal protein</keyword>
<gene>
    <name evidence="5" type="primary">rpl13</name>
</gene>
<dbReference type="InterPro" id="IPR036899">
    <property type="entry name" value="Ribosomal_uL13_sf"/>
</dbReference>
<dbReference type="PANTHER" id="PTHR11545:SF2">
    <property type="entry name" value="LARGE RIBOSOMAL SUBUNIT PROTEIN UL13M"/>
    <property type="match status" value="1"/>
</dbReference>
<dbReference type="InterPro" id="IPR005823">
    <property type="entry name" value="Ribosomal_uL13_bac-type"/>
</dbReference>
<evidence type="ECO:0000313" key="5">
    <source>
        <dbReference type="EMBL" id="QBX88399.1"/>
    </source>
</evidence>
<dbReference type="PROSITE" id="PS00783">
    <property type="entry name" value="RIBOSOMAL_L13"/>
    <property type="match status" value="1"/>
</dbReference>
<evidence type="ECO:0000256" key="2">
    <source>
        <dbReference type="ARBA" id="ARBA00022980"/>
    </source>
</evidence>
<dbReference type="Pfam" id="PF00572">
    <property type="entry name" value="Ribosomal_L13"/>
    <property type="match status" value="1"/>
</dbReference>
<evidence type="ECO:0000256" key="3">
    <source>
        <dbReference type="ARBA" id="ARBA00023274"/>
    </source>
</evidence>
<name>A0A4D6BN50_9FLOR</name>
<keyword evidence="3 4" id="KW-0687">Ribonucleoprotein</keyword>
<comment type="similarity">
    <text evidence="1 4">Belongs to the universal ribosomal protein uL13 family.</text>
</comment>
<dbReference type="GO" id="GO:0006412">
    <property type="term" value="P:translation"/>
    <property type="evidence" value="ECO:0007669"/>
    <property type="project" value="InterPro"/>
</dbReference>
<reference evidence="5" key="1">
    <citation type="journal article" date="2019" name="Phycologia">
        <title>Chloroplast and mitochondrial genomes of Balbiania investiens (Balbianiales, Nemaliophycidae).</title>
        <authorList>
            <person name="Evans J.R."/>
            <person name="StAmour N."/>
            <person name="Verbruggen H."/>
            <person name="Salomaki E.D."/>
            <person name="Vis M.L."/>
        </authorList>
    </citation>
    <scope>NUCLEOTIDE SEQUENCE</scope>
</reference>
<dbReference type="AlphaFoldDB" id="A0A4D6BN50"/>
<dbReference type="GO" id="GO:0003729">
    <property type="term" value="F:mRNA binding"/>
    <property type="evidence" value="ECO:0007669"/>
    <property type="project" value="TreeGrafter"/>
</dbReference>
<organism evidence="5">
    <name type="scientific">Acrochaetium secundatum</name>
    <dbReference type="NCBI Taxonomy" id="209631"/>
    <lineage>
        <taxon>Eukaryota</taxon>
        <taxon>Rhodophyta</taxon>
        <taxon>Florideophyceae</taxon>
        <taxon>Nemaliophycidae</taxon>
        <taxon>Acrochaetiales</taxon>
        <taxon>Acrochaetiaceae</taxon>
        <taxon>Acrochaetium</taxon>
    </lineage>
</organism>
<proteinExistence type="inferred from homology"/>
<dbReference type="PANTHER" id="PTHR11545">
    <property type="entry name" value="RIBOSOMAL PROTEIN L13"/>
    <property type="match status" value="1"/>
</dbReference>